<dbReference type="AlphaFoldDB" id="A0A0F8X1Y6"/>
<protein>
    <submittedName>
        <fullName evidence="1">Uncharacterized protein</fullName>
    </submittedName>
</protein>
<sequence length="113" mass="13024">MKERPILYQAWGVRAIRNMKAGVWPAEAIDPALPIKPMTRRTRDLDEVNERPDDWRFEGWSSLKEGVALFGDMAADKPTQIEIKCPYGTEGDGLWVRETWAEHEFLKGNTNHI</sequence>
<gene>
    <name evidence="1" type="ORF">LCGC14_2999460</name>
</gene>
<feature type="non-terminal residue" evidence="1">
    <location>
        <position position="113"/>
    </location>
</feature>
<organism evidence="1">
    <name type="scientific">marine sediment metagenome</name>
    <dbReference type="NCBI Taxonomy" id="412755"/>
    <lineage>
        <taxon>unclassified sequences</taxon>
        <taxon>metagenomes</taxon>
        <taxon>ecological metagenomes</taxon>
    </lineage>
</organism>
<dbReference type="EMBL" id="LAZR01061758">
    <property type="protein sequence ID" value="KKK62923.1"/>
    <property type="molecule type" value="Genomic_DNA"/>
</dbReference>
<name>A0A0F8X1Y6_9ZZZZ</name>
<evidence type="ECO:0000313" key="1">
    <source>
        <dbReference type="EMBL" id="KKK62923.1"/>
    </source>
</evidence>
<accession>A0A0F8X1Y6</accession>
<comment type="caution">
    <text evidence="1">The sequence shown here is derived from an EMBL/GenBank/DDBJ whole genome shotgun (WGS) entry which is preliminary data.</text>
</comment>
<proteinExistence type="predicted"/>
<reference evidence="1" key="1">
    <citation type="journal article" date="2015" name="Nature">
        <title>Complex archaea that bridge the gap between prokaryotes and eukaryotes.</title>
        <authorList>
            <person name="Spang A."/>
            <person name="Saw J.H."/>
            <person name="Jorgensen S.L."/>
            <person name="Zaremba-Niedzwiedzka K."/>
            <person name="Martijn J."/>
            <person name="Lind A.E."/>
            <person name="van Eijk R."/>
            <person name="Schleper C."/>
            <person name="Guy L."/>
            <person name="Ettema T.J."/>
        </authorList>
    </citation>
    <scope>NUCLEOTIDE SEQUENCE</scope>
</reference>